<dbReference type="GO" id="GO:0006281">
    <property type="term" value="P:DNA repair"/>
    <property type="evidence" value="ECO:0007669"/>
    <property type="project" value="UniProtKB-KW"/>
</dbReference>
<feature type="transmembrane region" description="Helical" evidence="6">
    <location>
        <begin position="363"/>
        <end position="383"/>
    </location>
</feature>
<keyword evidence="5" id="KW-0234">DNA repair</keyword>
<dbReference type="Pfam" id="PF13903">
    <property type="entry name" value="Claudin_2"/>
    <property type="match status" value="1"/>
</dbReference>
<dbReference type="InterPro" id="IPR004031">
    <property type="entry name" value="PMP22/EMP/MP20/Claudin"/>
</dbReference>
<dbReference type="InterPro" id="IPR010285">
    <property type="entry name" value="DNA_helicase_pif1-like_DEAD"/>
</dbReference>
<name>A0A182DYK5_ONCOC</name>
<dbReference type="WBParaSite" id="nOo.2.0.1.t00754-RA">
    <property type="protein sequence ID" value="nOo.2.0.1.t00754-RA"/>
    <property type="gene ID" value="nOo.2.0.1.g00754"/>
</dbReference>
<evidence type="ECO:0000256" key="4">
    <source>
        <dbReference type="ARBA" id="ARBA00023136"/>
    </source>
</evidence>
<evidence type="ECO:0000313" key="10">
    <source>
        <dbReference type="WBParaSite" id="nOo.2.0.1.t00754-RA"/>
    </source>
</evidence>
<comment type="cofactor">
    <cofactor evidence="5">
        <name>Mg(2+)</name>
        <dbReference type="ChEBI" id="CHEBI:18420"/>
    </cofactor>
</comment>
<evidence type="ECO:0000313" key="8">
    <source>
        <dbReference type="EMBL" id="VDK62785.1"/>
    </source>
</evidence>
<protein>
    <recommendedName>
        <fullName evidence="5">ATP-dependent DNA helicase</fullName>
        <ecNumber evidence="5">5.6.2.3</ecNumber>
    </recommendedName>
</protein>
<comment type="catalytic activity">
    <reaction evidence="5">
        <text>ATP + H2O = ADP + phosphate + H(+)</text>
        <dbReference type="Rhea" id="RHEA:13065"/>
        <dbReference type="ChEBI" id="CHEBI:15377"/>
        <dbReference type="ChEBI" id="CHEBI:15378"/>
        <dbReference type="ChEBI" id="CHEBI:30616"/>
        <dbReference type="ChEBI" id="CHEBI:43474"/>
        <dbReference type="ChEBI" id="CHEBI:456216"/>
        <dbReference type="EC" id="5.6.2.3"/>
    </reaction>
</comment>
<keyword evidence="9" id="KW-1185">Reference proteome</keyword>
<comment type="subcellular location">
    <subcellularLocation>
        <location evidence="1">Membrane</location>
        <topology evidence="1">Multi-pass membrane protein</topology>
    </subcellularLocation>
</comment>
<sequence length="459" mass="52299">MAEDILHRIRKEVSNMNIDFTAEIYKEKLKMIEDLYLQIANKVLYQLEMPSPNRFVAASFDIDSGAIQSRNDIALAPASSGIAAALLPRRGTAHSALKLPLSMQFIETPACNVSKTSVYFKQTLPVIPQSKLADEINACLKALLCNDTILEFTRFASAATARSAIENRRANYHVAKYQPAKTLQQHAACNKKINEQYRRGNNLDKTFQRVGKPDNLYIYTENGTKKNIVHQQISWSQIREAWSATIDWLDRPREIAIIMFVISLLTPNWTVIDFTNTDLEEIHVQLGVWGEWRTKTNGTKKVVEWIPHFPKPPEHVLRLADADLKYFYLVQMVFGIISLVLMFSNNALAIYTFYHHRYIFKRLVACLYGVIAMCIIVTIEILMNSISEWNRSVAEQAKNIEWDYSVGQTTGLPTYLAWTCVFIHLFAAVAFALGSHKHKGSRAATAEFEIEDRPVHIGR</sequence>
<evidence type="ECO:0000256" key="2">
    <source>
        <dbReference type="ARBA" id="ARBA00022692"/>
    </source>
</evidence>
<keyword evidence="4 6" id="KW-0472">Membrane</keyword>
<evidence type="ECO:0000256" key="6">
    <source>
        <dbReference type="SAM" id="Phobius"/>
    </source>
</evidence>
<dbReference type="GO" id="GO:0006310">
    <property type="term" value="P:DNA recombination"/>
    <property type="evidence" value="ECO:0007669"/>
    <property type="project" value="UniProtKB-KW"/>
</dbReference>
<keyword evidence="5" id="KW-0067">ATP-binding</keyword>
<feature type="domain" description="DNA helicase Pif1-like DEAD-box helicase" evidence="7">
    <location>
        <begin position="66"/>
        <end position="116"/>
    </location>
</feature>
<dbReference type="GO" id="GO:0043139">
    <property type="term" value="F:5'-3' DNA helicase activity"/>
    <property type="evidence" value="ECO:0007669"/>
    <property type="project" value="UniProtKB-EC"/>
</dbReference>
<dbReference type="GO" id="GO:0000723">
    <property type="term" value="P:telomere maintenance"/>
    <property type="evidence" value="ECO:0007669"/>
    <property type="project" value="InterPro"/>
</dbReference>
<evidence type="ECO:0000313" key="9">
    <source>
        <dbReference type="Proteomes" id="UP000271087"/>
    </source>
</evidence>
<feature type="transmembrane region" description="Helical" evidence="6">
    <location>
        <begin position="326"/>
        <end position="351"/>
    </location>
</feature>
<dbReference type="GO" id="GO:0016020">
    <property type="term" value="C:membrane"/>
    <property type="evidence" value="ECO:0007669"/>
    <property type="project" value="UniProtKB-SubCell"/>
</dbReference>
<evidence type="ECO:0000256" key="3">
    <source>
        <dbReference type="ARBA" id="ARBA00022989"/>
    </source>
</evidence>
<reference evidence="8 9" key="2">
    <citation type="submission" date="2018-08" db="EMBL/GenBank/DDBJ databases">
        <authorList>
            <person name="Laetsch R D."/>
            <person name="Stevens L."/>
            <person name="Kumar S."/>
            <person name="Blaxter L. M."/>
        </authorList>
    </citation>
    <scope>NUCLEOTIDE SEQUENCE [LARGE SCALE GENOMIC DNA]</scope>
</reference>
<evidence type="ECO:0000259" key="7">
    <source>
        <dbReference type="Pfam" id="PF05970"/>
    </source>
</evidence>
<organism evidence="10">
    <name type="scientific">Onchocerca ochengi</name>
    <name type="common">Filarial nematode worm</name>
    <dbReference type="NCBI Taxonomy" id="42157"/>
    <lineage>
        <taxon>Eukaryota</taxon>
        <taxon>Metazoa</taxon>
        <taxon>Ecdysozoa</taxon>
        <taxon>Nematoda</taxon>
        <taxon>Chromadorea</taxon>
        <taxon>Rhabditida</taxon>
        <taxon>Spirurina</taxon>
        <taxon>Spiruromorpha</taxon>
        <taxon>Filarioidea</taxon>
        <taxon>Onchocercidae</taxon>
        <taxon>Onchocerca</taxon>
    </lineage>
</organism>
<dbReference type="STRING" id="42157.A0A182DYK5"/>
<dbReference type="GO" id="GO:0005524">
    <property type="term" value="F:ATP binding"/>
    <property type="evidence" value="ECO:0007669"/>
    <property type="project" value="UniProtKB-KW"/>
</dbReference>
<dbReference type="Proteomes" id="UP000271087">
    <property type="component" value="Unassembled WGS sequence"/>
</dbReference>
<dbReference type="Gene3D" id="1.20.140.150">
    <property type="match status" value="1"/>
</dbReference>
<proteinExistence type="inferred from homology"/>
<dbReference type="EMBL" id="UYRW01000080">
    <property type="protein sequence ID" value="VDK62785.1"/>
    <property type="molecule type" value="Genomic_DNA"/>
</dbReference>
<reference evidence="10" key="1">
    <citation type="submission" date="2016-06" db="UniProtKB">
        <authorList>
            <consortium name="WormBaseParasite"/>
        </authorList>
    </citation>
    <scope>IDENTIFICATION</scope>
</reference>
<feature type="transmembrane region" description="Helical" evidence="6">
    <location>
        <begin position="415"/>
        <end position="433"/>
    </location>
</feature>
<keyword evidence="2 6" id="KW-0812">Transmembrane</keyword>
<evidence type="ECO:0000256" key="5">
    <source>
        <dbReference type="RuleBase" id="RU363044"/>
    </source>
</evidence>
<evidence type="ECO:0000256" key="1">
    <source>
        <dbReference type="ARBA" id="ARBA00004141"/>
    </source>
</evidence>
<keyword evidence="5" id="KW-0347">Helicase</keyword>
<dbReference type="EC" id="5.6.2.3" evidence="5"/>
<dbReference type="AlphaFoldDB" id="A0A182DYK5"/>
<gene>
    <name evidence="8" type="ORF">NOO_LOCUS754</name>
</gene>
<accession>A0A182DYK5</accession>
<keyword evidence="5" id="KW-0378">Hydrolase</keyword>
<dbReference type="GO" id="GO:0016787">
    <property type="term" value="F:hydrolase activity"/>
    <property type="evidence" value="ECO:0007669"/>
    <property type="project" value="UniProtKB-KW"/>
</dbReference>
<keyword evidence="5" id="KW-0547">Nucleotide-binding</keyword>
<keyword evidence="5" id="KW-0233">DNA recombination</keyword>
<dbReference type="Pfam" id="PF05970">
    <property type="entry name" value="PIF1"/>
    <property type="match status" value="1"/>
</dbReference>
<keyword evidence="5" id="KW-0227">DNA damage</keyword>
<keyword evidence="3 6" id="KW-1133">Transmembrane helix</keyword>
<comment type="similarity">
    <text evidence="5">Belongs to the helicase family.</text>
</comment>
<dbReference type="OrthoDB" id="5917530at2759"/>